<sequence length="248" mass="28391">MAGVELLPREYGYVVLALVLYYFLNFWMTIQVGKARKKYKVFYPVMYAVESENKDATLFNCVQRGHQNSLELMPAFFMLMILGGIRHPLICASLGVLYIITRYFYFTGYATGNPQNRLSIGYKVFYPVMYAVESENKDATLFNCVQRGHQNSLELMPAFFMLMILGGIRHPLICASLGVLYIITRYFYFTGYATGNPQNRLSIGFQGEKNDKEEESSQGNDKSHVNFGTKTFGKKLKAKIWKALKEEA</sequence>
<dbReference type="GO" id="GO:0005635">
    <property type="term" value="C:nuclear envelope"/>
    <property type="evidence" value="ECO:0007669"/>
    <property type="project" value="TreeGrafter"/>
</dbReference>
<comment type="catalytic activity">
    <reaction evidence="16">
        <text>leukotriene C4 = leukotriene A4 + glutathione</text>
        <dbReference type="Rhea" id="RHEA:17617"/>
        <dbReference type="ChEBI" id="CHEBI:57463"/>
        <dbReference type="ChEBI" id="CHEBI:57925"/>
        <dbReference type="ChEBI" id="CHEBI:57973"/>
        <dbReference type="EC" id="4.4.1.20"/>
    </reaction>
    <physiologicalReaction direction="right-to-left" evidence="16">
        <dbReference type="Rhea" id="RHEA:17619"/>
    </physiologicalReaction>
</comment>
<dbReference type="EC" id="4.4.1.20" evidence="15"/>
<keyword evidence="12" id="KW-0449">Lipoprotein</keyword>
<feature type="transmembrane region" description="Helical" evidence="22">
    <location>
        <begin position="76"/>
        <end position="100"/>
    </location>
</feature>
<comment type="pathway">
    <text evidence="13">Lipid metabolism; leukotriene C4 biosynthesis.</text>
</comment>
<evidence type="ECO:0000256" key="10">
    <source>
        <dbReference type="ARBA" id="ARBA00023139"/>
    </source>
</evidence>
<dbReference type="GO" id="GO:0004464">
    <property type="term" value="F:leukotriene-C4 synthase activity"/>
    <property type="evidence" value="ECO:0007669"/>
    <property type="project" value="UniProtKB-EC"/>
</dbReference>
<dbReference type="Gene3D" id="1.20.120.550">
    <property type="entry name" value="Membrane associated eicosanoid/glutathione metabolism-like domain"/>
    <property type="match status" value="2"/>
</dbReference>
<dbReference type="InterPro" id="IPR050997">
    <property type="entry name" value="MAPEG"/>
</dbReference>
<feature type="transmembrane region" description="Helical" evidence="22">
    <location>
        <begin position="158"/>
        <end position="183"/>
    </location>
</feature>
<gene>
    <name evidence="23" type="ORF">RHGRI_030277</name>
</gene>
<dbReference type="FunFam" id="1.20.120.550:FF:000004">
    <property type="entry name" value="Microsomal glutathione S-transferase 3"/>
    <property type="match status" value="1"/>
</dbReference>
<proteinExistence type="predicted"/>
<keyword evidence="2" id="KW-0808">Transferase</keyword>
<evidence type="ECO:0000256" key="2">
    <source>
        <dbReference type="ARBA" id="ARBA00022679"/>
    </source>
</evidence>
<evidence type="ECO:0000256" key="16">
    <source>
        <dbReference type="ARBA" id="ARBA00049298"/>
    </source>
</evidence>
<evidence type="ECO:0000256" key="14">
    <source>
        <dbReference type="ARBA" id="ARBA00037916"/>
    </source>
</evidence>
<keyword evidence="3 22" id="KW-0812">Transmembrane</keyword>
<dbReference type="InterPro" id="IPR023352">
    <property type="entry name" value="MAPEG-like_dom_sf"/>
</dbReference>
<dbReference type="Proteomes" id="UP000823749">
    <property type="component" value="Chromosome 10"/>
</dbReference>
<accession>A0AAV6IQT4</accession>
<evidence type="ECO:0000256" key="11">
    <source>
        <dbReference type="ARBA" id="ARBA00023239"/>
    </source>
</evidence>
<evidence type="ECO:0000256" key="1">
    <source>
        <dbReference type="ARBA" id="ARBA00004374"/>
    </source>
</evidence>
<evidence type="ECO:0000256" key="8">
    <source>
        <dbReference type="ARBA" id="ARBA00023128"/>
    </source>
</evidence>
<keyword evidence="8" id="KW-0496">Mitochondrion</keyword>
<dbReference type="Pfam" id="PF01124">
    <property type="entry name" value="MAPEG"/>
    <property type="match status" value="2"/>
</dbReference>
<feature type="region of interest" description="Disordered" evidence="21">
    <location>
        <begin position="208"/>
        <end position="228"/>
    </location>
</feature>
<dbReference type="GO" id="GO:0006629">
    <property type="term" value="P:lipid metabolic process"/>
    <property type="evidence" value="ECO:0007669"/>
    <property type="project" value="UniProtKB-KW"/>
</dbReference>
<keyword evidence="11" id="KW-0456">Lyase</keyword>
<evidence type="ECO:0000313" key="24">
    <source>
        <dbReference type="Proteomes" id="UP000823749"/>
    </source>
</evidence>
<keyword evidence="9 22" id="KW-0472">Membrane</keyword>
<keyword evidence="4" id="KW-1000">Mitochondrion outer membrane</keyword>
<comment type="caution">
    <text evidence="23">The sequence shown here is derived from an EMBL/GenBank/DDBJ whole genome shotgun (WGS) entry which is preliminary data.</text>
</comment>
<evidence type="ECO:0000256" key="18">
    <source>
        <dbReference type="ARBA" id="ARBA00069748"/>
    </source>
</evidence>
<evidence type="ECO:0000256" key="7">
    <source>
        <dbReference type="ARBA" id="ARBA00023098"/>
    </source>
</evidence>
<keyword evidence="5 22" id="KW-1133">Transmembrane helix</keyword>
<evidence type="ECO:0000256" key="4">
    <source>
        <dbReference type="ARBA" id="ARBA00022787"/>
    </source>
</evidence>
<dbReference type="GO" id="GO:0004602">
    <property type="term" value="F:glutathione peroxidase activity"/>
    <property type="evidence" value="ECO:0007669"/>
    <property type="project" value="TreeGrafter"/>
</dbReference>
<evidence type="ECO:0000256" key="3">
    <source>
        <dbReference type="ARBA" id="ARBA00022692"/>
    </source>
</evidence>
<organism evidence="23 24">
    <name type="scientific">Rhododendron griersonianum</name>
    <dbReference type="NCBI Taxonomy" id="479676"/>
    <lineage>
        <taxon>Eukaryota</taxon>
        <taxon>Viridiplantae</taxon>
        <taxon>Streptophyta</taxon>
        <taxon>Embryophyta</taxon>
        <taxon>Tracheophyta</taxon>
        <taxon>Spermatophyta</taxon>
        <taxon>Magnoliopsida</taxon>
        <taxon>eudicotyledons</taxon>
        <taxon>Gunneridae</taxon>
        <taxon>Pentapetalae</taxon>
        <taxon>asterids</taxon>
        <taxon>Ericales</taxon>
        <taxon>Ericaceae</taxon>
        <taxon>Ericoideae</taxon>
        <taxon>Rhodoreae</taxon>
        <taxon>Rhododendron</taxon>
    </lineage>
</organism>
<evidence type="ECO:0000313" key="23">
    <source>
        <dbReference type="EMBL" id="KAG5529847.1"/>
    </source>
</evidence>
<dbReference type="GO" id="GO:0005783">
    <property type="term" value="C:endoplasmic reticulum"/>
    <property type="evidence" value="ECO:0007669"/>
    <property type="project" value="TreeGrafter"/>
</dbReference>
<evidence type="ECO:0000256" key="5">
    <source>
        <dbReference type="ARBA" id="ARBA00022989"/>
    </source>
</evidence>
<dbReference type="AlphaFoldDB" id="A0AAV6IQT4"/>
<dbReference type="GO" id="GO:0005741">
    <property type="term" value="C:mitochondrial outer membrane"/>
    <property type="evidence" value="ECO:0007669"/>
    <property type="project" value="UniProtKB-SubCell"/>
</dbReference>
<dbReference type="GO" id="GO:0006691">
    <property type="term" value="P:leukotriene metabolic process"/>
    <property type="evidence" value="ECO:0007669"/>
    <property type="project" value="UniProtKB-ARBA"/>
</dbReference>
<evidence type="ECO:0000256" key="13">
    <source>
        <dbReference type="ARBA" id="ARBA00037884"/>
    </source>
</evidence>
<evidence type="ECO:0000256" key="9">
    <source>
        <dbReference type="ARBA" id="ARBA00023136"/>
    </source>
</evidence>
<feature type="transmembrane region" description="Helical" evidence="22">
    <location>
        <begin position="12"/>
        <end position="30"/>
    </location>
</feature>
<evidence type="ECO:0000256" key="21">
    <source>
        <dbReference type="SAM" id="MobiDB-lite"/>
    </source>
</evidence>
<evidence type="ECO:0000256" key="17">
    <source>
        <dbReference type="ARBA" id="ARBA00051411"/>
    </source>
</evidence>
<evidence type="ECO:0000256" key="12">
    <source>
        <dbReference type="ARBA" id="ARBA00023288"/>
    </source>
</evidence>
<keyword evidence="6" id="KW-0560">Oxidoreductase</keyword>
<evidence type="ECO:0000256" key="22">
    <source>
        <dbReference type="SAM" id="Phobius"/>
    </source>
</evidence>
<dbReference type="PANTHER" id="PTHR10250">
    <property type="entry name" value="MICROSOMAL GLUTATHIONE S-TRANSFERASE"/>
    <property type="match status" value="1"/>
</dbReference>
<dbReference type="SUPFAM" id="SSF161084">
    <property type="entry name" value="MAPEG domain-like"/>
    <property type="match status" value="2"/>
</dbReference>
<protein>
    <recommendedName>
        <fullName evidence="18">Glutathione S-transferase 3, mitochondrial</fullName>
        <ecNumber evidence="15">4.4.1.20</ecNumber>
    </recommendedName>
    <alternativeName>
        <fullName evidence="19">Glutathione peroxidase MGST3</fullName>
    </alternativeName>
    <alternativeName>
        <fullName evidence="20">LTC4 synthase MGST3</fullName>
    </alternativeName>
</protein>
<dbReference type="EMBL" id="JACTNZ010000010">
    <property type="protein sequence ID" value="KAG5529847.1"/>
    <property type="molecule type" value="Genomic_DNA"/>
</dbReference>
<keyword evidence="7" id="KW-0443">Lipid metabolism</keyword>
<reference evidence="23" key="1">
    <citation type="submission" date="2020-08" db="EMBL/GenBank/DDBJ databases">
        <title>Plant Genome Project.</title>
        <authorList>
            <person name="Zhang R.-G."/>
        </authorList>
    </citation>
    <scope>NUCLEOTIDE SEQUENCE</scope>
    <source>
        <strain evidence="23">WSP0</strain>
        <tissue evidence="23">Leaf</tissue>
    </source>
</reference>
<comment type="catalytic activity">
    <reaction evidence="17">
        <text>15-deoxy-Delta(12,14)-prostaglandin J2 + glutathione = 15-deoxy-Delta(12,14)-prostaglandin J2-S-(R)-glutathione</text>
        <dbReference type="Rhea" id="RHEA:75963"/>
        <dbReference type="ChEBI" id="CHEBI:57925"/>
        <dbReference type="ChEBI" id="CHEBI:85236"/>
        <dbReference type="ChEBI" id="CHEBI:194498"/>
    </reaction>
    <physiologicalReaction direction="left-to-right" evidence="17">
        <dbReference type="Rhea" id="RHEA:75964"/>
    </physiologicalReaction>
</comment>
<keyword evidence="10" id="KW-0564">Palmitate</keyword>
<dbReference type="GO" id="GO:0004364">
    <property type="term" value="F:glutathione transferase activity"/>
    <property type="evidence" value="ECO:0007669"/>
    <property type="project" value="TreeGrafter"/>
</dbReference>
<comment type="subcellular location">
    <subcellularLocation>
        <location evidence="1">Mitochondrion outer membrane</location>
        <topology evidence="1">Multi-pass membrane protein</topology>
    </subcellularLocation>
</comment>
<dbReference type="InterPro" id="IPR001129">
    <property type="entry name" value="Membr-assoc_MAPEG"/>
</dbReference>
<name>A0AAV6IQT4_9ERIC</name>
<dbReference type="PANTHER" id="PTHR10250:SF22">
    <property type="entry name" value="MICROSOMAL GLUTATHIONE S-TRANSFERASE"/>
    <property type="match status" value="1"/>
</dbReference>
<evidence type="ECO:0000256" key="19">
    <source>
        <dbReference type="ARBA" id="ARBA00075145"/>
    </source>
</evidence>
<evidence type="ECO:0000256" key="6">
    <source>
        <dbReference type="ARBA" id="ARBA00023002"/>
    </source>
</evidence>
<comment type="pathway">
    <text evidence="14">Lipid metabolism; arachidonate metabolism.</text>
</comment>
<evidence type="ECO:0000256" key="15">
    <source>
        <dbReference type="ARBA" id="ARBA00039056"/>
    </source>
</evidence>
<evidence type="ECO:0000256" key="20">
    <source>
        <dbReference type="ARBA" id="ARBA00076908"/>
    </source>
</evidence>
<keyword evidence="24" id="KW-1185">Reference proteome</keyword>